<proteinExistence type="predicted"/>
<dbReference type="AlphaFoldDB" id="A0A0N0E6H8"/>
<dbReference type="InterPro" id="IPR043736">
    <property type="entry name" value="DUF5681"/>
</dbReference>
<dbReference type="Proteomes" id="UP000038011">
    <property type="component" value="Unassembled WGS sequence"/>
</dbReference>
<evidence type="ECO:0000313" key="3">
    <source>
        <dbReference type="EMBL" id="KPB00048.1"/>
    </source>
</evidence>
<organism evidence="3 4">
    <name type="scientific">Ahrensia marina</name>
    <dbReference type="NCBI Taxonomy" id="1514904"/>
    <lineage>
        <taxon>Bacteria</taxon>
        <taxon>Pseudomonadati</taxon>
        <taxon>Pseudomonadota</taxon>
        <taxon>Alphaproteobacteria</taxon>
        <taxon>Hyphomicrobiales</taxon>
        <taxon>Ahrensiaceae</taxon>
        <taxon>Ahrensia</taxon>
    </lineage>
</organism>
<reference evidence="3 4" key="1">
    <citation type="submission" date="2015-01" db="EMBL/GenBank/DDBJ databases">
        <title>Ahrensia donghaiensis sp. nov., a novel dimethylsulphoniopropionate-cleavage bacterium isolated from seawater and emended descriptions of the genus Ahrensia and Ahrensia kielensis.</title>
        <authorList>
            <person name="Liu J."/>
        </authorList>
    </citation>
    <scope>NUCLEOTIDE SEQUENCE [LARGE SCALE GENOMIC DNA]</scope>
    <source>
        <strain evidence="3 4">LZD062</strain>
    </source>
</reference>
<gene>
    <name evidence="3" type="ORF">SU32_15865</name>
</gene>
<evidence type="ECO:0000259" key="2">
    <source>
        <dbReference type="Pfam" id="PF18932"/>
    </source>
</evidence>
<keyword evidence="4" id="KW-1185">Reference proteome</keyword>
<sequence length="360" mass="40650">MTDESNKKQPQPNDAINTDRIKQRTLLGDANGTDKQDVSHSTRFQKGQSGNPKGRPTKSKSSKASIGATNNKVIEISEHTYQLAIDQIILEFADKELTVKVGDQPIKMSGREALAQAQAKSALNGNAHAQKDIQNRIERAERIQLRKKVADAIFWHDYKTVMTAKLQTLADEGSAIDEEAFLPHPDDIEINEDLTIRFTGPTTPEALRKCHETMRFREAFILQAELDRRLAPKTDKTAGMGALLFAKNYERLLPARMRYSDSDWLNAVWRTEKINKRNLLKAVKSAWHDALRDKGGLLDTNVKRGLRFPGIKAAENFCADLHEFCHEATNSDRQITETDAEELCDIANEFGDQLKRVNKR</sequence>
<dbReference type="EMBL" id="JXMU01000032">
    <property type="protein sequence ID" value="KPB00048.1"/>
    <property type="molecule type" value="Genomic_DNA"/>
</dbReference>
<feature type="domain" description="DUF5681" evidence="2">
    <location>
        <begin position="41"/>
        <end position="141"/>
    </location>
</feature>
<feature type="compositionally biased region" description="Polar residues" evidence="1">
    <location>
        <begin position="41"/>
        <end position="51"/>
    </location>
</feature>
<dbReference type="RefSeq" id="WP_054000362.1">
    <property type="nucleotide sequence ID" value="NZ_JXMU01000032.1"/>
</dbReference>
<evidence type="ECO:0000313" key="4">
    <source>
        <dbReference type="Proteomes" id="UP000038011"/>
    </source>
</evidence>
<dbReference type="Pfam" id="PF18932">
    <property type="entry name" value="DUF5681"/>
    <property type="match status" value="1"/>
</dbReference>
<feature type="region of interest" description="Disordered" evidence="1">
    <location>
        <begin position="1"/>
        <end position="66"/>
    </location>
</feature>
<evidence type="ECO:0000256" key="1">
    <source>
        <dbReference type="SAM" id="MobiDB-lite"/>
    </source>
</evidence>
<name>A0A0N0E6H8_9HYPH</name>
<protein>
    <recommendedName>
        <fullName evidence="2">DUF5681 domain-containing protein</fullName>
    </recommendedName>
</protein>
<accession>A0A0N0E6H8</accession>
<comment type="caution">
    <text evidence="3">The sequence shown here is derived from an EMBL/GenBank/DDBJ whole genome shotgun (WGS) entry which is preliminary data.</text>
</comment>
<dbReference type="OrthoDB" id="2086138at2"/>
<dbReference type="PATRIC" id="fig|1514904.3.peg.2580"/>